<dbReference type="EMBL" id="CP000284">
    <property type="protein sequence ID" value="ABE48434.1"/>
    <property type="molecule type" value="Genomic_DNA"/>
</dbReference>
<organism evidence="2 3">
    <name type="scientific">Methylobacillus flagellatus (strain ATCC 51484 / DSM 6875 / VKM B-1610 / KT)</name>
    <dbReference type="NCBI Taxonomy" id="265072"/>
    <lineage>
        <taxon>Bacteria</taxon>
        <taxon>Pseudomonadati</taxon>
        <taxon>Pseudomonadota</taxon>
        <taxon>Betaproteobacteria</taxon>
        <taxon>Nitrosomonadales</taxon>
        <taxon>Methylophilaceae</taxon>
        <taxon>Methylobacillus</taxon>
    </lineage>
</organism>
<gene>
    <name evidence="2" type="ordered locus">Mfla_0163</name>
</gene>
<dbReference type="eggNOG" id="COG2227">
    <property type="taxonomic scope" value="Bacteria"/>
</dbReference>
<proteinExistence type="predicted"/>
<dbReference type="KEGG" id="mfa:Mfla_0163"/>
<dbReference type="Pfam" id="PF13649">
    <property type="entry name" value="Methyltransf_25"/>
    <property type="match status" value="1"/>
</dbReference>
<dbReference type="InterPro" id="IPR041698">
    <property type="entry name" value="Methyltransf_25"/>
</dbReference>
<dbReference type="AlphaFoldDB" id="Q1H503"/>
<name>Q1H503_METFK</name>
<dbReference type="HOGENOM" id="CLU_1747494_0_0_4"/>
<dbReference type="GO" id="GO:0032259">
    <property type="term" value="P:methylation"/>
    <property type="evidence" value="ECO:0007669"/>
    <property type="project" value="UniProtKB-KW"/>
</dbReference>
<keyword evidence="2" id="KW-0489">Methyltransferase</keyword>
<dbReference type="GO" id="GO:0008168">
    <property type="term" value="F:methyltransferase activity"/>
    <property type="evidence" value="ECO:0007669"/>
    <property type="project" value="UniProtKB-KW"/>
</dbReference>
<feature type="domain" description="Methyltransferase" evidence="1">
    <location>
        <begin position="33"/>
        <end position="125"/>
    </location>
</feature>
<dbReference type="STRING" id="265072.Mfla_0163"/>
<evidence type="ECO:0000313" key="2">
    <source>
        <dbReference type="EMBL" id="ABE48434.1"/>
    </source>
</evidence>
<dbReference type="Proteomes" id="UP000002440">
    <property type="component" value="Chromosome"/>
</dbReference>
<keyword evidence="2" id="KW-0808">Transferase</keyword>
<dbReference type="InterPro" id="IPR029063">
    <property type="entry name" value="SAM-dependent_MTases_sf"/>
</dbReference>
<evidence type="ECO:0000313" key="3">
    <source>
        <dbReference type="Proteomes" id="UP000002440"/>
    </source>
</evidence>
<dbReference type="Gene3D" id="3.40.50.150">
    <property type="entry name" value="Vaccinia Virus protein VP39"/>
    <property type="match status" value="1"/>
</dbReference>
<reference evidence="2 3" key="1">
    <citation type="submission" date="2006-03" db="EMBL/GenBank/DDBJ databases">
        <title>Complete sequence of Methylobacillus flagellatus KT.</title>
        <authorList>
            <consortium name="US DOE Joint Genome Institute"/>
            <person name="Copeland A."/>
            <person name="Lucas S."/>
            <person name="Lapidus A."/>
            <person name="Barry K."/>
            <person name="Detter J.C."/>
            <person name="Glavina del Rio T."/>
            <person name="Hammon N."/>
            <person name="Israni S."/>
            <person name="Dalin E."/>
            <person name="Tice H."/>
            <person name="Pitluck S."/>
            <person name="Brettin T."/>
            <person name="Bruce D."/>
            <person name="Han C."/>
            <person name="Tapia R."/>
            <person name="Saunders E."/>
            <person name="Gilna P."/>
            <person name="Schmutz J."/>
            <person name="Larimer F."/>
            <person name="Land M."/>
            <person name="Kyrpides N."/>
            <person name="Anderson I."/>
            <person name="Richardson P."/>
        </authorList>
    </citation>
    <scope>NUCLEOTIDE SEQUENCE [LARGE SCALE GENOMIC DNA]</scope>
    <source>
        <strain evidence="3">KT / ATCC 51484 / DSM 6875</strain>
    </source>
</reference>
<dbReference type="RefSeq" id="WP_011478531.1">
    <property type="nucleotide sequence ID" value="NC_007947.1"/>
</dbReference>
<dbReference type="CDD" id="cd02440">
    <property type="entry name" value="AdoMet_MTases"/>
    <property type="match status" value="1"/>
</dbReference>
<dbReference type="SUPFAM" id="SSF53335">
    <property type="entry name" value="S-adenosyl-L-methionine-dependent methyltransferases"/>
    <property type="match status" value="1"/>
</dbReference>
<accession>Q1H503</accession>
<evidence type="ECO:0000259" key="1">
    <source>
        <dbReference type="Pfam" id="PF13649"/>
    </source>
</evidence>
<sequence length="149" mass="16201">MWDERYGTEDYAYGKAANTFLAEHFRAIPQGRVLSIAEGEGRNAVFLARQGYAVTAVDSSAIGLEKAGKLARENGVEIECIHADLASFDFGEQQWDGIVSIFCPMPSALKAIVFPKIVKGLKPGGISCWRPTRLGNWNTAPAAARTRTP</sequence>
<protein>
    <submittedName>
        <fullName evidence="2">Methyltransferase type 11</fullName>
    </submittedName>
</protein>
<keyword evidence="3" id="KW-1185">Reference proteome</keyword>